<dbReference type="AlphaFoldDB" id="A0AAU7NPB0"/>
<evidence type="ECO:0000313" key="1">
    <source>
        <dbReference type="EMBL" id="XBS18803.1"/>
    </source>
</evidence>
<sequence length="156" mass="17297">MSQQVFADAVGITQPVVSDLCRRQILNQGGTFGDWVRRYCGHLQSQADERAACGDLDLAFERAALARAHREKIEMQNDAKRREYGPIDELDAGVDRVLAAVSERIGTIPSRVESSVVALTPHEMNIVSGVVDEVQQTLKEAKINWFDEQDGEEVDA</sequence>
<dbReference type="RefSeq" id="WP_305908481.1">
    <property type="nucleotide sequence ID" value="NZ_CP157743.1"/>
</dbReference>
<dbReference type="EMBL" id="CP157743">
    <property type="protein sequence ID" value="XBS18803.1"/>
    <property type="molecule type" value="Genomic_DNA"/>
</dbReference>
<dbReference type="Proteomes" id="UP001225378">
    <property type="component" value="Chromosome"/>
</dbReference>
<dbReference type="KEGG" id="mech:Q9L42_010485"/>
<evidence type="ECO:0008006" key="3">
    <source>
        <dbReference type="Google" id="ProtNLM"/>
    </source>
</evidence>
<protein>
    <recommendedName>
        <fullName evidence="3">Terminase small subunit</fullName>
    </recommendedName>
</protein>
<proteinExistence type="predicted"/>
<gene>
    <name evidence="1" type="ORF">Q9L42_010485</name>
</gene>
<name>A0AAU7NPB0_9GAMM</name>
<keyword evidence="2" id="KW-1185">Reference proteome</keyword>
<accession>A0AAU7NPB0</accession>
<evidence type="ECO:0000313" key="2">
    <source>
        <dbReference type="Proteomes" id="UP001225378"/>
    </source>
</evidence>
<organism evidence="1 2">
    <name type="scientific">Methylomarinum roseum</name>
    <dbReference type="NCBI Taxonomy" id="3067653"/>
    <lineage>
        <taxon>Bacteria</taxon>
        <taxon>Pseudomonadati</taxon>
        <taxon>Pseudomonadota</taxon>
        <taxon>Gammaproteobacteria</taxon>
        <taxon>Methylococcales</taxon>
        <taxon>Methylococcaceae</taxon>
        <taxon>Methylomarinum</taxon>
    </lineage>
</organism>
<reference evidence="1 2" key="1">
    <citation type="journal article" date="2024" name="Microbiology">
        <title>Methylomarinum rosea sp. nov., a novel halophilic methanotrophic bacterium from the hypersaline Lake Elton.</title>
        <authorList>
            <person name="Suleimanov R.Z."/>
            <person name="Oshkin I.Y."/>
            <person name="Danilova O.V."/>
            <person name="Suzina N.E."/>
            <person name="Dedysh S.N."/>
        </authorList>
    </citation>
    <scope>NUCLEOTIDE SEQUENCE [LARGE SCALE GENOMIC DNA]</scope>
    <source>
        <strain evidence="1 2">Ch1-1</strain>
    </source>
</reference>